<evidence type="ECO:0000256" key="16">
    <source>
        <dbReference type="ARBA" id="ARBA00031171"/>
    </source>
</evidence>
<evidence type="ECO:0000313" key="22">
    <source>
        <dbReference type="Ensembl" id="ENSSMAP00000031272.1"/>
    </source>
</evidence>
<dbReference type="OMA" id="NPYRESN"/>
<keyword evidence="6 17" id="KW-0812">Transmembrane</keyword>
<evidence type="ECO:0000256" key="12">
    <source>
        <dbReference type="ARBA" id="ARBA00023139"/>
    </source>
</evidence>
<feature type="signal peptide" evidence="18">
    <location>
        <begin position="1"/>
        <end position="22"/>
    </location>
</feature>
<organism evidence="21 23">
    <name type="scientific">Scophthalmus maximus</name>
    <name type="common">Turbot</name>
    <name type="synonym">Psetta maxima</name>
    <dbReference type="NCBI Taxonomy" id="52904"/>
    <lineage>
        <taxon>Eukaryota</taxon>
        <taxon>Metazoa</taxon>
        <taxon>Chordata</taxon>
        <taxon>Craniata</taxon>
        <taxon>Vertebrata</taxon>
        <taxon>Euteleostomi</taxon>
        <taxon>Actinopterygii</taxon>
        <taxon>Neopterygii</taxon>
        <taxon>Teleostei</taxon>
        <taxon>Neoteleostei</taxon>
        <taxon>Acanthomorphata</taxon>
        <taxon>Carangaria</taxon>
        <taxon>Pleuronectiformes</taxon>
        <taxon>Pleuronectoidei</taxon>
        <taxon>Scophthalmidae</taxon>
        <taxon>Scophthalmus</taxon>
    </lineage>
</organism>
<dbReference type="GO" id="GO:0005886">
    <property type="term" value="C:plasma membrane"/>
    <property type="evidence" value="ECO:0007669"/>
    <property type="project" value="TreeGrafter"/>
</dbReference>
<dbReference type="PANTHER" id="PTHR20859:SF22">
    <property type="entry name" value="TISSUE FACTOR"/>
    <property type="match status" value="1"/>
</dbReference>
<evidence type="ECO:0000256" key="1">
    <source>
        <dbReference type="ARBA" id="ARBA00002201"/>
    </source>
</evidence>
<feature type="domain" description="Fibronectin type-III" evidence="19">
    <location>
        <begin position="11"/>
        <end position="106"/>
    </location>
</feature>
<dbReference type="OrthoDB" id="8942372at2759"/>
<feature type="chain" id="PRO_5044581936" description="Tissue factor" evidence="18">
    <location>
        <begin position="23"/>
        <end position="289"/>
    </location>
</feature>
<reference evidence="22" key="2">
    <citation type="submission" date="2020-05" db="EMBL/GenBank/DDBJ databases">
        <authorList>
            <person name="Moser M."/>
        </authorList>
    </citation>
    <scope>NUCLEOTIDE SEQUENCE [LARGE SCALE GENOMIC DNA]</scope>
</reference>
<keyword evidence="13" id="KW-1015">Disulfide bond</keyword>
<dbReference type="GO" id="GO:0007596">
    <property type="term" value="P:blood coagulation"/>
    <property type="evidence" value="ECO:0007669"/>
    <property type="project" value="UniProtKB-KW"/>
</dbReference>
<keyword evidence="11 17" id="KW-0472">Membrane</keyword>
<dbReference type="Proteomes" id="UP000246464">
    <property type="component" value="Chromosome 7"/>
</dbReference>
<dbReference type="FunFam" id="2.60.40.10:FF:000899">
    <property type="entry name" value="Tissue factor"/>
    <property type="match status" value="1"/>
</dbReference>
<dbReference type="SUPFAM" id="SSF49265">
    <property type="entry name" value="Fibronectin type III"/>
    <property type="match status" value="2"/>
</dbReference>
<dbReference type="Ensembl" id="ENSSMAT00000031658.2">
    <property type="protein sequence ID" value="ENSSMAP00000031272.1"/>
    <property type="gene ID" value="ENSSMAG00000019173.2"/>
</dbReference>
<dbReference type="RefSeq" id="XP_035491121.1">
    <property type="nucleotide sequence ID" value="XM_035635228.2"/>
</dbReference>
<dbReference type="Pfam" id="PF01108">
    <property type="entry name" value="Tissue_fac"/>
    <property type="match status" value="1"/>
</dbReference>
<keyword evidence="23" id="KW-1185">Reference proteome</keyword>
<reference evidence="22" key="4">
    <citation type="submission" date="2025-05" db="UniProtKB">
        <authorList>
            <consortium name="Ensembl"/>
        </authorList>
    </citation>
    <scope>IDENTIFICATION</scope>
</reference>
<dbReference type="AlphaFoldDB" id="A0A2U9BL49"/>
<evidence type="ECO:0000256" key="6">
    <source>
        <dbReference type="ARBA" id="ARBA00022692"/>
    </source>
</evidence>
<dbReference type="Gene3D" id="2.60.40.10">
    <property type="entry name" value="Immunoglobulins"/>
    <property type="match status" value="2"/>
</dbReference>
<keyword evidence="15" id="KW-0449">Lipoprotein</keyword>
<sequence length="289" mass="32801">MASLRTVLYLRVWLSAWIITTAEDNFVPRAENVHWFSLDFKTTLNWTTKSSNYTYTVLYSWDDSDWIECLYCSQLIESVCDLTNCLKPFDRIYSADVKTEPASMNHNYDPEELPHTYSGNFNPYIESNISAVKITVQAVDERTVTVNITDPLTSIHQDGKQLSIRDVLKNDLMYKISYYKSGSTGKRDIISESSMAEVSQLDAGQKYCFMVAAYIPSRPKSTQQGAWSEQRCTTGQEDVLQELSLGAWVGAVFILLTILIIVVTVTVLCCRCCQRRNKMLHTSQSSAPV</sequence>
<dbReference type="InterPro" id="IPR036116">
    <property type="entry name" value="FN3_sf"/>
</dbReference>
<evidence type="ECO:0000256" key="15">
    <source>
        <dbReference type="ARBA" id="ARBA00023288"/>
    </source>
</evidence>
<dbReference type="Pfam" id="PF09294">
    <property type="entry name" value="Interfer-bind"/>
    <property type="match status" value="1"/>
</dbReference>
<dbReference type="InterPro" id="IPR001187">
    <property type="entry name" value="Tissue_factor"/>
</dbReference>
<dbReference type="PRINTS" id="PR00346">
    <property type="entry name" value="TISSUEFACTOR"/>
</dbReference>
<keyword evidence="14" id="KW-0325">Glycoprotein</keyword>
<dbReference type="InterPro" id="IPR013783">
    <property type="entry name" value="Ig-like_fold"/>
</dbReference>
<dbReference type="GeneID" id="118311386"/>
<evidence type="ECO:0000256" key="5">
    <source>
        <dbReference type="ARBA" id="ARBA00018722"/>
    </source>
</evidence>
<evidence type="ECO:0000256" key="13">
    <source>
        <dbReference type="ARBA" id="ARBA00023157"/>
    </source>
</evidence>
<dbReference type="Bgee" id="ENSSMAG00000019173">
    <property type="expression patterns" value="Expressed in pharyngeal gill and 6 other cell types or tissues"/>
</dbReference>
<evidence type="ECO:0000256" key="4">
    <source>
        <dbReference type="ARBA" id="ARBA00011184"/>
    </source>
</evidence>
<dbReference type="GO" id="GO:0004896">
    <property type="term" value="F:cytokine receptor activity"/>
    <property type="evidence" value="ECO:0007669"/>
    <property type="project" value="TreeGrafter"/>
</dbReference>
<evidence type="ECO:0000256" key="8">
    <source>
        <dbReference type="ARBA" id="ARBA00022729"/>
    </source>
</evidence>
<evidence type="ECO:0000256" key="14">
    <source>
        <dbReference type="ARBA" id="ARBA00023180"/>
    </source>
</evidence>
<dbReference type="KEGG" id="smau:118311386"/>
<evidence type="ECO:0000256" key="17">
    <source>
        <dbReference type="SAM" id="Phobius"/>
    </source>
</evidence>
<dbReference type="PANTHER" id="PTHR20859">
    <property type="entry name" value="INTERFERON/INTERLEUKIN RECEPTOR"/>
    <property type="match status" value="1"/>
</dbReference>
<comment type="subunit">
    <text evidence="4">Interacts with HSPE; the interaction, inhibited by heparin, promotes the generation of activated factor X and activates coagulation in the presence of activated factor VII.</text>
</comment>
<dbReference type="Proteomes" id="UP000694558">
    <property type="component" value="Chromosome 7"/>
</dbReference>
<evidence type="ECO:0000256" key="9">
    <source>
        <dbReference type="ARBA" id="ARBA00022989"/>
    </source>
</evidence>
<dbReference type="STRING" id="52904.ENSSMAP00000031272"/>
<keyword evidence="8 18" id="KW-0732">Signal</keyword>
<evidence type="ECO:0000256" key="18">
    <source>
        <dbReference type="SAM" id="SignalP"/>
    </source>
</evidence>
<evidence type="ECO:0000259" key="19">
    <source>
        <dbReference type="Pfam" id="PF01108"/>
    </source>
</evidence>
<evidence type="ECO:0000256" key="3">
    <source>
        <dbReference type="ARBA" id="ARBA00009197"/>
    </source>
</evidence>
<comment type="function">
    <text evidence="1">Initiates blood coagulation by forming a complex with circulating factor VII or VIIa. The [TF:VIIa] complex activates factors IX or X by specific limited proteolysis. TF plays a role in normal hemostasis by initiating the cell-surface assembly and propagation of the coagulation protease cascade.</text>
</comment>
<evidence type="ECO:0000313" key="21">
    <source>
        <dbReference type="EMBL" id="AWP04671.1"/>
    </source>
</evidence>
<feature type="domain" description="Interferon/interleukin receptor" evidence="20">
    <location>
        <begin position="134"/>
        <end position="234"/>
    </location>
</feature>
<reference evidence="22" key="3">
    <citation type="submission" date="2023-05" db="EMBL/GenBank/DDBJ databases">
        <title>High-quality long-read genome of Scophthalmus maximus.</title>
        <authorList>
            <person name="Lien S."/>
            <person name="Martinez P."/>
        </authorList>
    </citation>
    <scope>NUCLEOTIDE SEQUENCE [LARGE SCALE GENOMIC DNA]</scope>
</reference>
<name>A0A2U9BL49_SCOMX</name>
<dbReference type="EMBL" id="CP026249">
    <property type="protein sequence ID" value="AWP04671.1"/>
    <property type="molecule type" value="Genomic_DNA"/>
</dbReference>
<keyword evidence="10" id="KW-0094">Blood coagulation</keyword>
<evidence type="ECO:0000259" key="20">
    <source>
        <dbReference type="Pfam" id="PF09294"/>
    </source>
</evidence>
<comment type="similarity">
    <text evidence="3">Belongs to the tissue factor family.</text>
</comment>
<comment type="subcellular location">
    <subcellularLocation>
        <location evidence="2">Membrane</location>
        <topology evidence="2">Single-pass type I membrane protein</topology>
    </subcellularLocation>
</comment>
<dbReference type="GeneTree" id="ENSGT00940000171175"/>
<evidence type="ECO:0000256" key="10">
    <source>
        <dbReference type="ARBA" id="ARBA00023084"/>
    </source>
</evidence>
<keyword evidence="9 17" id="KW-1133">Transmembrane helix</keyword>
<evidence type="ECO:0000256" key="2">
    <source>
        <dbReference type="ARBA" id="ARBA00004479"/>
    </source>
</evidence>
<evidence type="ECO:0000256" key="7">
    <source>
        <dbReference type="ARBA" id="ARBA00022696"/>
    </source>
</evidence>
<protein>
    <recommendedName>
        <fullName evidence="5">Tissue factor</fullName>
    </recommendedName>
    <alternativeName>
        <fullName evidence="16">Coagulation factor III</fullName>
    </alternativeName>
</protein>
<dbReference type="InterPro" id="IPR015373">
    <property type="entry name" value="Interferon/interleukin_rcp_dom"/>
</dbReference>
<evidence type="ECO:0000256" key="11">
    <source>
        <dbReference type="ARBA" id="ARBA00023136"/>
    </source>
</evidence>
<dbReference type="InterPro" id="IPR003961">
    <property type="entry name" value="FN3_dom"/>
</dbReference>
<accession>A0A2U9BL49</accession>
<feature type="transmembrane region" description="Helical" evidence="17">
    <location>
        <begin position="245"/>
        <end position="270"/>
    </location>
</feature>
<evidence type="ECO:0000313" key="23">
    <source>
        <dbReference type="Proteomes" id="UP000246464"/>
    </source>
</evidence>
<dbReference type="InterPro" id="IPR050650">
    <property type="entry name" value="Type-II_Cytokine-TF_Rcpt"/>
</dbReference>
<gene>
    <name evidence="22" type="primary">LOC118311386</name>
    <name evidence="21" type="ORF">SMAX5B_001316</name>
</gene>
<proteinExistence type="inferred from homology"/>
<keyword evidence="12" id="KW-0564">Palmitate</keyword>
<reference evidence="21 23" key="1">
    <citation type="submission" date="2017-12" db="EMBL/GenBank/DDBJ databases">
        <title>Integrating genomic resources of turbot (Scophthalmus maximus) in depth evaluation of genetic and physical mapping variation across individuals.</title>
        <authorList>
            <person name="Martinez P."/>
        </authorList>
    </citation>
    <scope>NUCLEOTIDE SEQUENCE [LARGE SCALE GENOMIC DNA]</scope>
</reference>
<keyword evidence="7" id="KW-0356">Hemostasis</keyword>